<evidence type="ECO:0000313" key="2">
    <source>
        <dbReference type="EMBL" id="WSC17603.1"/>
    </source>
</evidence>
<protein>
    <submittedName>
        <fullName evidence="2">Uncharacterized protein</fullName>
    </submittedName>
</protein>
<sequence length="43" mass="5120">MRGIAIAVWVNTLPRLQRGEPWYEIGVDDPDRRRRRYPEPAGR</sequence>
<name>A0ABZ1GCE6_9ACTN</name>
<evidence type="ECO:0000313" key="1">
    <source>
        <dbReference type="EMBL" id="WSC11508.1"/>
    </source>
</evidence>
<dbReference type="RefSeq" id="WP_326589366.1">
    <property type="nucleotide sequence ID" value="NZ_CP109114.1"/>
</dbReference>
<gene>
    <name evidence="1" type="ORF">OIE64_00525</name>
    <name evidence="2" type="ORF">OIE64_35515</name>
</gene>
<proteinExistence type="predicted"/>
<dbReference type="EMBL" id="CP109114">
    <property type="protein sequence ID" value="WSC17603.1"/>
    <property type="molecule type" value="Genomic_DNA"/>
</dbReference>
<accession>A0ABZ1GCE6</accession>
<dbReference type="Proteomes" id="UP001330827">
    <property type="component" value="Chromosome"/>
</dbReference>
<evidence type="ECO:0000313" key="3">
    <source>
        <dbReference type="Proteomes" id="UP001330827"/>
    </source>
</evidence>
<organism evidence="2 3">
    <name type="scientific">Streptomyces brevispora</name>
    <dbReference type="NCBI Taxonomy" id="887462"/>
    <lineage>
        <taxon>Bacteria</taxon>
        <taxon>Bacillati</taxon>
        <taxon>Actinomycetota</taxon>
        <taxon>Actinomycetes</taxon>
        <taxon>Kitasatosporales</taxon>
        <taxon>Streptomycetaceae</taxon>
        <taxon>Streptomyces</taxon>
    </lineage>
</organism>
<reference evidence="2 3" key="1">
    <citation type="submission" date="2022-10" db="EMBL/GenBank/DDBJ databases">
        <title>The complete genomes of actinobacterial strains from the NBC collection.</title>
        <authorList>
            <person name="Joergensen T.S."/>
            <person name="Alvarez Arevalo M."/>
            <person name="Sterndorff E.B."/>
            <person name="Faurdal D."/>
            <person name="Vuksanovic O."/>
            <person name="Mourched A.-S."/>
            <person name="Charusanti P."/>
            <person name="Shaw S."/>
            <person name="Blin K."/>
            <person name="Weber T."/>
        </authorList>
    </citation>
    <scope>NUCLEOTIDE SEQUENCE [LARGE SCALE GENOMIC DNA]</scope>
    <source>
        <strain evidence="2 3">NBC 01769</strain>
    </source>
</reference>
<dbReference type="EMBL" id="CP109114">
    <property type="protein sequence ID" value="WSC11508.1"/>
    <property type="molecule type" value="Genomic_DNA"/>
</dbReference>
<keyword evidence="3" id="KW-1185">Reference proteome</keyword>